<reference evidence="1 2" key="1">
    <citation type="submission" date="2017-09" db="EMBL/GenBank/DDBJ databases">
        <authorList>
            <person name="Lee N."/>
            <person name="Cho B.-K."/>
        </authorList>
    </citation>
    <scope>NUCLEOTIDE SEQUENCE [LARGE SCALE GENOMIC DNA]</scope>
    <source>
        <strain evidence="1 2">ATCC 27476</strain>
    </source>
</reference>
<organism evidence="1 2">
    <name type="scientific">Streptomyces vinaceus</name>
    <dbReference type="NCBI Taxonomy" id="1960"/>
    <lineage>
        <taxon>Bacteria</taxon>
        <taxon>Bacillati</taxon>
        <taxon>Actinomycetota</taxon>
        <taxon>Actinomycetes</taxon>
        <taxon>Kitasatosporales</taxon>
        <taxon>Streptomycetaceae</taxon>
        <taxon>Streptomyces</taxon>
    </lineage>
</organism>
<protein>
    <submittedName>
        <fullName evidence="1">Uncharacterized protein</fullName>
    </submittedName>
</protein>
<proteinExistence type="predicted"/>
<evidence type="ECO:0000313" key="2">
    <source>
        <dbReference type="Proteomes" id="UP000325563"/>
    </source>
</evidence>
<gene>
    <name evidence="1" type="ORF">CP980_34870</name>
</gene>
<sequence>MKSGFMKNQMCVTALRALWVRSGAEAAGCTVDVARERGGKGCCSEERGRAARARLLAAKPVFSPAQGRMVEAGVGGAGSRLIERAGKDLSVVPAADVAVEV</sequence>
<evidence type="ECO:0000313" key="1">
    <source>
        <dbReference type="EMBL" id="QEV49512.1"/>
    </source>
</evidence>
<accession>A0A5J6JIH7</accession>
<name>A0A5J6JIH7_STRVI</name>
<dbReference type="Proteomes" id="UP000325563">
    <property type="component" value="Chromosome"/>
</dbReference>
<dbReference type="AlphaFoldDB" id="A0A5J6JIH7"/>
<keyword evidence="2" id="KW-1185">Reference proteome</keyword>
<dbReference type="KEGG" id="svn:CP980_34870"/>
<dbReference type="EMBL" id="CP023692">
    <property type="protein sequence ID" value="QEV49512.1"/>
    <property type="molecule type" value="Genomic_DNA"/>
</dbReference>